<comment type="similarity">
    <text evidence="1">Belongs to the TRAPP small subunits family. Sedlin subfamily.</text>
</comment>
<dbReference type="InterPro" id="IPR006722">
    <property type="entry name" value="Sedlin"/>
</dbReference>
<dbReference type="CDD" id="cd14854">
    <property type="entry name" value="TRAPPC2L"/>
    <property type="match status" value="1"/>
</dbReference>
<evidence type="ECO:0000313" key="4">
    <source>
        <dbReference type="Proteomes" id="UP001476247"/>
    </source>
</evidence>
<reference evidence="3 4" key="1">
    <citation type="submission" date="2024-04" db="EMBL/GenBank/DDBJ databases">
        <title>genome sequences of Mucor flavus KT1a and Helicostylum pulchrum KT1b strains isolation_sourced from the surface of a dry-aged beef.</title>
        <authorList>
            <person name="Toyotome T."/>
            <person name="Hosono M."/>
            <person name="Torimaru M."/>
            <person name="Fukuda K."/>
            <person name="Mikami N."/>
        </authorList>
    </citation>
    <scope>NUCLEOTIDE SEQUENCE [LARGE SCALE GENOMIC DNA]</scope>
    <source>
        <strain evidence="3 4">KT1b</strain>
    </source>
</reference>
<name>A0ABP9Y5L9_9FUNG</name>
<sequence>MSSEINCIALIGKQNNPLFIKNFSTSHPDLKYHYIAHTSIDVIEEREKFFDLVSNGPKNLDLYLGLLYAMEDLAVYGYITNTRVKLVVVVSVTDGIIRDADMKALFRKIHTAYVSNVCNPFYNIDSQKSINSKSFARSIETIGINARTTLEI</sequence>
<dbReference type="Pfam" id="PF04628">
    <property type="entry name" value="Sedlin_N"/>
    <property type="match status" value="1"/>
</dbReference>
<dbReference type="SUPFAM" id="SSF64356">
    <property type="entry name" value="SNARE-like"/>
    <property type="match status" value="1"/>
</dbReference>
<keyword evidence="4" id="KW-1185">Reference proteome</keyword>
<dbReference type="EMBL" id="BAABUJ010000021">
    <property type="protein sequence ID" value="GAA5802143.1"/>
    <property type="molecule type" value="Genomic_DNA"/>
</dbReference>
<gene>
    <name evidence="3" type="ORF">HPULCUR_007604</name>
</gene>
<dbReference type="InterPro" id="IPR011012">
    <property type="entry name" value="Longin-like_dom_sf"/>
</dbReference>
<comment type="caution">
    <text evidence="3">The sequence shown here is derived from an EMBL/GenBank/DDBJ whole genome shotgun (WGS) entry which is preliminary data.</text>
</comment>
<dbReference type="PANTHER" id="PTHR12403">
    <property type="entry name" value="TRAFFICKING PROTEIN PARTICLE COMPLEX SUBUNIT 2"/>
    <property type="match status" value="1"/>
</dbReference>
<organism evidence="3 4">
    <name type="scientific">Helicostylum pulchrum</name>
    <dbReference type="NCBI Taxonomy" id="562976"/>
    <lineage>
        <taxon>Eukaryota</taxon>
        <taxon>Fungi</taxon>
        <taxon>Fungi incertae sedis</taxon>
        <taxon>Mucoromycota</taxon>
        <taxon>Mucoromycotina</taxon>
        <taxon>Mucoromycetes</taxon>
        <taxon>Mucorales</taxon>
        <taxon>Mucorineae</taxon>
        <taxon>Mucoraceae</taxon>
        <taxon>Helicostylum</taxon>
    </lineage>
</organism>
<proteinExistence type="inferred from homology"/>
<evidence type="ECO:0000313" key="3">
    <source>
        <dbReference type="EMBL" id="GAA5802143.1"/>
    </source>
</evidence>
<accession>A0ABP9Y5L9</accession>
<evidence type="ECO:0000256" key="2">
    <source>
        <dbReference type="ARBA" id="ARBA00024408"/>
    </source>
</evidence>
<protein>
    <recommendedName>
        <fullName evidence="2">Trafficking protein particle complex subunit 2-like protein</fullName>
    </recommendedName>
</protein>
<evidence type="ECO:0000256" key="1">
    <source>
        <dbReference type="ARBA" id="ARBA00006626"/>
    </source>
</evidence>
<dbReference type="Gene3D" id="3.30.450.70">
    <property type="match status" value="1"/>
</dbReference>
<dbReference type="Proteomes" id="UP001476247">
    <property type="component" value="Unassembled WGS sequence"/>
</dbReference>
<dbReference type="InterPro" id="IPR044760">
    <property type="entry name" value="TRAPPC2L"/>
</dbReference>